<proteinExistence type="predicted"/>
<dbReference type="KEGG" id="bcai:K788_0003114"/>
<name>A0A0P0REG0_9BURK</name>
<dbReference type="Proteomes" id="UP000019146">
    <property type="component" value="Chromosome 2"/>
</dbReference>
<organism evidence="1 2">
    <name type="scientific">Paraburkholderia caribensis MBA4</name>
    <dbReference type="NCBI Taxonomy" id="1323664"/>
    <lineage>
        <taxon>Bacteria</taxon>
        <taxon>Pseudomonadati</taxon>
        <taxon>Pseudomonadota</taxon>
        <taxon>Betaproteobacteria</taxon>
        <taxon>Burkholderiales</taxon>
        <taxon>Burkholderiaceae</taxon>
        <taxon>Paraburkholderia</taxon>
    </lineage>
</organism>
<reference evidence="1 2" key="1">
    <citation type="journal article" date="2014" name="Genome Announc.">
        <title>Draft Genome Sequence of the Haloacid-Degrading Burkholderia caribensis Strain MBA4.</title>
        <authorList>
            <person name="Pan Y."/>
            <person name="Kong K.F."/>
            <person name="Tsang J.S."/>
        </authorList>
    </citation>
    <scope>NUCLEOTIDE SEQUENCE [LARGE SCALE GENOMIC DNA]</scope>
    <source>
        <strain evidence="1 2">MBA4</strain>
    </source>
</reference>
<evidence type="ECO:0000313" key="2">
    <source>
        <dbReference type="Proteomes" id="UP000019146"/>
    </source>
</evidence>
<sequence>MSLIIYTSTSVAPGTLQPPVPRYEIGKFFITLYHASSRTKAGDEQQVKDLAATLLGCLGKLRPMFLNQYHPSSPEKYATESNYKGTKEEVHDGPHRLGHYHIELIGQQRDDGFTEIEIETLKHKIDSFTWS</sequence>
<accession>A0A0P0REG0</accession>
<dbReference type="GeneID" id="69970795"/>
<dbReference type="EMBL" id="CP012747">
    <property type="protein sequence ID" value="ALL66883.1"/>
    <property type="molecule type" value="Genomic_DNA"/>
</dbReference>
<dbReference type="AlphaFoldDB" id="A0A0P0REG0"/>
<protein>
    <submittedName>
        <fullName evidence="1">Uncharacterized protein</fullName>
    </submittedName>
</protein>
<dbReference type="RefSeq" id="WP_035988433.1">
    <property type="nucleotide sequence ID" value="NZ_CP012747.1"/>
</dbReference>
<gene>
    <name evidence="1" type="ORF">K788_0003114</name>
</gene>
<evidence type="ECO:0000313" key="1">
    <source>
        <dbReference type="EMBL" id="ALL66883.1"/>
    </source>
</evidence>